<gene>
    <name evidence="1" type="ORF">GV828_03705</name>
</gene>
<keyword evidence="2" id="KW-1185">Reference proteome</keyword>
<dbReference type="Gene3D" id="1.25.40.10">
    <property type="entry name" value="Tetratricopeptide repeat domain"/>
    <property type="match status" value="1"/>
</dbReference>
<dbReference type="SMART" id="SM00028">
    <property type="entry name" value="TPR"/>
    <property type="match status" value="3"/>
</dbReference>
<organism evidence="1 2">
    <name type="scientific">Flavobacterium ichthyis</name>
    <dbReference type="NCBI Taxonomy" id="2698827"/>
    <lineage>
        <taxon>Bacteria</taxon>
        <taxon>Pseudomonadati</taxon>
        <taxon>Bacteroidota</taxon>
        <taxon>Flavobacteriia</taxon>
        <taxon>Flavobacteriales</taxon>
        <taxon>Flavobacteriaceae</taxon>
        <taxon>Flavobacterium</taxon>
    </lineage>
</organism>
<reference evidence="2" key="1">
    <citation type="submission" date="2020-01" db="EMBL/GenBank/DDBJ databases">
        <title>Sphingomonas sp. strain CSW-10.</title>
        <authorList>
            <person name="Chen W.-M."/>
        </authorList>
    </citation>
    <scope>NUCLEOTIDE SEQUENCE [LARGE SCALE GENOMIC DNA]</scope>
    <source>
        <strain evidence="2">NST-5</strain>
    </source>
</reference>
<dbReference type="EMBL" id="JAABLM010000003">
    <property type="protein sequence ID" value="NBL64305.1"/>
    <property type="molecule type" value="Genomic_DNA"/>
</dbReference>
<comment type="caution">
    <text evidence="1">The sequence shown here is derived from an EMBL/GenBank/DDBJ whole genome shotgun (WGS) entry which is preliminary data.</text>
</comment>
<dbReference type="RefSeq" id="WP_166536130.1">
    <property type="nucleotide sequence ID" value="NZ_JAABLM010000003.1"/>
</dbReference>
<dbReference type="InterPro" id="IPR019734">
    <property type="entry name" value="TPR_rpt"/>
</dbReference>
<dbReference type="InterPro" id="IPR011990">
    <property type="entry name" value="TPR-like_helical_dom_sf"/>
</dbReference>
<evidence type="ECO:0000313" key="1">
    <source>
        <dbReference type="EMBL" id="NBL64305.1"/>
    </source>
</evidence>
<dbReference type="SUPFAM" id="SSF48452">
    <property type="entry name" value="TPR-like"/>
    <property type="match status" value="1"/>
</dbReference>
<name>A0ABW9ZB48_9FLAO</name>
<evidence type="ECO:0008006" key="3">
    <source>
        <dbReference type="Google" id="ProtNLM"/>
    </source>
</evidence>
<accession>A0ABW9ZB48</accession>
<evidence type="ECO:0000313" key="2">
    <source>
        <dbReference type="Proteomes" id="UP000798602"/>
    </source>
</evidence>
<dbReference type="Proteomes" id="UP000798602">
    <property type="component" value="Unassembled WGS sequence"/>
</dbReference>
<sequence>MKKILLFLVFLNIHAGFSQQNGYWDKDRATTIEIVLTAGSRIAIKSEDLPTGTTEIVYRITLLDDNQQLASSLVSLLKSIPDPSGISQGGAGAVFLMSKVSGDDKCKYGVFSSEKNATDYEKYGKLTNACFAQNKAISKDAKRITAEKSDCFTPDSENIWFGFESQNWIMKQKIVLEIVPWVDAELSRGWNVSHRQSVINQLGKASFSKKMINKNELALCVLEKLQQKYRYKDFTSLLNIEQNKITSELADQCFSKPSNGLLKALRNDGNEHFKNQNFADAIDILKNIIIEKGNANALDYNNLAYYYLFSNQYDKAFQTLKTAQKLDDAELLIDLNLAHYYMLTGEFRKAKEIHLEHLNQNVSATKSWKNKALSDFEEMKNANLNVPDLGKIIKVLED</sequence>
<protein>
    <recommendedName>
        <fullName evidence="3">Tetratricopeptide repeat protein</fullName>
    </recommendedName>
</protein>
<proteinExistence type="predicted"/>